<feature type="transmembrane region" description="Helical" evidence="2">
    <location>
        <begin position="233"/>
        <end position="251"/>
    </location>
</feature>
<evidence type="ECO:0000256" key="1">
    <source>
        <dbReference type="SAM" id="MobiDB-lite"/>
    </source>
</evidence>
<reference evidence="3" key="1">
    <citation type="journal article" date="2020" name="Stud. Mycol.">
        <title>101 Dothideomycetes genomes: a test case for predicting lifestyles and emergence of pathogens.</title>
        <authorList>
            <person name="Haridas S."/>
            <person name="Albert R."/>
            <person name="Binder M."/>
            <person name="Bloem J."/>
            <person name="Labutti K."/>
            <person name="Salamov A."/>
            <person name="Andreopoulos B."/>
            <person name="Baker S."/>
            <person name="Barry K."/>
            <person name="Bills G."/>
            <person name="Bluhm B."/>
            <person name="Cannon C."/>
            <person name="Castanera R."/>
            <person name="Culley D."/>
            <person name="Daum C."/>
            <person name="Ezra D."/>
            <person name="Gonzalez J."/>
            <person name="Henrissat B."/>
            <person name="Kuo A."/>
            <person name="Liang C."/>
            <person name="Lipzen A."/>
            <person name="Lutzoni F."/>
            <person name="Magnuson J."/>
            <person name="Mondo S."/>
            <person name="Nolan M."/>
            <person name="Ohm R."/>
            <person name="Pangilinan J."/>
            <person name="Park H.-J."/>
            <person name="Ramirez L."/>
            <person name="Alfaro M."/>
            <person name="Sun H."/>
            <person name="Tritt A."/>
            <person name="Yoshinaga Y."/>
            <person name="Zwiers L.-H."/>
            <person name="Turgeon B."/>
            <person name="Goodwin S."/>
            <person name="Spatafora J."/>
            <person name="Crous P."/>
            <person name="Grigoriev I."/>
        </authorList>
    </citation>
    <scope>NUCLEOTIDE SEQUENCE</scope>
    <source>
        <strain evidence="3">CBS 279.74</strain>
    </source>
</reference>
<feature type="region of interest" description="Disordered" evidence="1">
    <location>
        <begin position="208"/>
        <end position="228"/>
    </location>
</feature>
<dbReference type="EMBL" id="MU005772">
    <property type="protein sequence ID" value="KAF2708471.1"/>
    <property type="molecule type" value="Genomic_DNA"/>
</dbReference>
<feature type="region of interest" description="Disordered" evidence="1">
    <location>
        <begin position="20"/>
        <end position="50"/>
    </location>
</feature>
<protein>
    <submittedName>
        <fullName evidence="3">Uncharacterized protein</fullName>
    </submittedName>
</protein>
<keyword evidence="2" id="KW-1133">Transmembrane helix</keyword>
<keyword evidence="2" id="KW-0472">Membrane</keyword>
<evidence type="ECO:0000313" key="3">
    <source>
        <dbReference type="EMBL" id="KAF2708471.1"/>
    </source>
</evidence>
<sequence>MWWGRGMDPEQRFVDWKQIGKRAQQQREGKVGSGDRVYTSRPPTNPSDLNQCSATARQAPLSATPQTSINDLLRYAHHVPLSSTRSTFKVRMRCAGNVAYPLSAKRAACRVQNAATSILHIELTNILASKFISLPPDNYCISYCIHTVYCTSGVLTLLITYCRERGIKHRHLACMLLRQGSHGPSSESSPHSCEAPNFFPPPRLDTPQRPSSFLSSGNTLSPSSHRNCNRNRSLSLSLSLILILILTVVYTPRCMPRLTCPLL</sequence>
<evidence type="ECO:0000256" key="2">
    <source>
        <dbReference type="SAM" id="Phobius"/>
    </source>
</evidence>
<accession>A0A6G1K7P8</accession>
<organism evidence="3 4">
    <name type="scientific">Pleomassaria siparia CBS 279.74</name>
    <dbReference type="NCBI Taxonomy" id="1314801"/>
    <lineage>
        <taxon>Eukaryota</taxon>
        <taxon>Fungi</taxon>
        <taxon>Dikarya</taxon>
        <taxon>Ascomycota</taxon>
        <taxon>Pezizomycotina</taxon>
        <taxon>Dothideomycetes</taxon>
        <taxon>Pleosporomycetidae</taxon>
        <taxon>Pleosporales</taxon>
        <taxon>Pleomassariaceae</taxon>
        <taxon>Pleomassaria</taxon>
    </lineage>
</organism>
<evidence type="ECO:0000313" key="4">
    <source>
        <dbReference type="Proteomes" id="UP000799428"/>
    </source>
</evidence>
<proteinExistence type="predicted"/>
<keyword evidence="2" id="KW-0812">Transmembrane</keyword>
<dbReference type="AlphaFoldDB" id="A0A6G1K7P8"/>
<gene>
    <name evidence="3" type="ORF">K504DRAFT_307831</name>
</gene>
<dbReference type="Proteomes" id="UP000799428">
    <property type="component" value="Unassembled WGS sequence"/>
</dbReference>
<keyword evidence="4" id="KW-1185">Reference proteome</keyword>
<name>A0A6G1K7P8_9PLEO</name>